<dbReference type="PANTHER" id="PTHR36152">
    <property type="entry name" value="CYTOPLASMIC PROTEIN-RELATED"/>
    <property type="match status" value="1"/>
</dbReference>
<dbReference type="Pfam" id="PF05638">
    <property type="entry name" value="T6SS_HCP"/>
    <property type="match status" value="1"/>
</dbReference>
<dbReference type="Proteomes" id="UP000317243">
    <property type="component" value="Unassembled WGS sequence"/>
</dbReference>
<dbReference type="OrthoDB" id="4865570at2"/>
<dbReference type="SUPFAM" id="SSF141452">
    <property type="entry name" value="Hcp1-like"/>
    <property type="match status" value="1"/>
</dbReference>
<dbReference type="AlphaFoldDB" id="A0A5C5WC37"/>
<dbReference type="Gene3D" id="2.30.110.20">
    <property type="entry name" value="Hcp1-like"/>
    <property type="match status" value="1"/>
</dbReference>
<name>A0A5C5WC37_9PLAN</name>
<proteinExistence type="predicted"/>
<gene>
    <name evidence="1" type="ORF">KOR42_40050</name>
</gene>
<dbReference type="PANTHER" id="PTHR36152:SF1">
    <property type="entry name" value="UBIQUITIN-LIKE DOMAIN-CONTAINING PROTEIN"/>
    <property type="match status" value="1"/>
</dbReference>
<reference evidence="1 2" key="1">
    <citation type="submission" date="2019-02" db="EMBL/GenBank/DDBJ databases">
        <title>Deep-cultivation of Planctomycetes and their phenomic and genomic characterization uncovers novel biology.</title>
        <authorList>
            <person name="Wiegand S."/>
            <person name="Jogler M."/>
            <person name="Boedeker C."/>
            <person name="Pinto D."/>
            <person name="Vollmers J."/>
            <person name="Rivas-Marin E."/>
            <person name="Kohn T."/>
            <person name="Peeters S.H."/>
            <person name="Heuer A."/>
            <person name="Rast P."/>
            <person name="Oberbeckmann S."/>
            <person name="Bunk B."/>
            <person name="Jeske O."/>
            <person name="Meyerdierks A."/>
            <person name="Storesund J.E."/>
            <person name="Kallscheuer N."/>
            <person name="Luecker S."/>
            <person name="Lage O.M."/>
            <person name="Pohl T."/>
            <person name="Merkel B.J."/>
            <person name="Hornburger P."/>
            <person name="Mueller R.-W."/>
            <person name="Bruemmer F."/>
            <person name="Labrenz M."/>
            <person name="Spormann A.M."/>
            <person name="Op Den Camp H."/>
            <person name="Overmann J."/>
            <person name="Amann R."/>
            <person name="Jetten M.S.M."/>
            <person name="Mascher T."/>
            <person name="Medema M.H."/>
            <person name="Devos D.P."/>
            <person name="Kaster A.-K."/>
            <person name="Ovreas L."/>
            <person name="Rohde M."/>
            <person name="Galperin M.Y."/>
            <person name="Jogler C."/>
        </authorList>
    </citation>
    <scope>NUCLEOTIDE SEQUENCE [LARGE SCALE GENOMIC DNA]</scope>
    <source>
        <strain evidence="1 2">KOR42</strain>
    </source>
</reference>
<evidence type="ECO:0000313" key="2">
    <source>
        <dbReference type="Proteomes" id="UP000317243"/>
    </source>
</evidence>
<evidence type="ECO:0008006" key="3">
    <source>
        <dbReference type="Google" id="ProtNLM"/>
    </source>
</evidence>
<keyword evidence="2" id="KW-1185">Reference proteome</keyword>
<accession>A0A5C5WC37</accession>
<protein>
    <recommendedName>
        <fullName evidence="3">Major exported protein</fullName>
    </recommendedName>
</protein>
<dbReference type="NCBIfam" id="TIGR03344">
    <property type="entry name" value="VI_effect_Hcp1"/>
    <property type="match status" value="1"/>
</dbReference>
<organism evidence="1 2">
    <name type="scientific">Thalassoglobus neptunius</name>
    <dbReference type="NCBI Taxonomy" id="1938619"/>
    <lineage>
        <taxon>Bacteria</taxon>
        <taxon>Pseudomonadati</taxon>
        <taxon>Planctomycetota</taxon>
        <taxon>Planctomycetia</taxon>
        <taxon>Planctomycetales</taxon>
        <taxon>Planctomycetaceae</taxon>
        <taxon>Thalassoglobus</taxon>
    </lineage>
</organism>
<dbReference type="RefSeq" id="WP_146511414.1">
    <property type="nucleotide sequence ID" value="NZ_SIHI01000020.1"/>
</dbReference>
<dbReference type="InterPro" id="IPR036624">
    <property type="entry name" value="Hcp1-lik_sf"/>
</dbReference>
<dbReference type="InterPro" id="IPR008514">
    <property type="entry name" value="T6SS_Hcp"/>
</dbReference>
<evidence type="ECO:0000313" key="1">
    <source>
        <dbReference type="EMBL" id="TWT48214.1"/>
    </source>
</evidence>
<sequence length="161" mass="17756">MPAFMKLGDIKGEATDDVHKDWIIIQSMSSPIYRSIAEGAKDAQRTKGQTTLGDVVVVRELDKSSTKLQEACANGTFFDEVEVHFCTTVKNKQEPYLTYKLKDVIVTSYSFHGNATGDPLPSEEITLGYTEVEWTYITIDPKTGDKKGNVPAKYNPGKGAS</sequence>
<comment type="caution">
    <text evidence="1">The sequence shown here is derived from an EMBL/GenBank/DDBJ whole genome shotgun (WGS) entry which is preliminary data.</text>
</comment>
<dbReference type="InterPro" id="IPR053165">
    <property type="entry name" value="HSI-I_assembly_Hcp1"/>
</dbReference>
<dbReference type="EMBL" id="SIHI01000020">
    <property type="protein sequence ID" value="TWT48214.1"/>
    <property type="molecule type" value="Genomic_DNA"/>
</dbReference>